<dbReference type="InterPro" id="IPR001790">
    <property type="entry name" value="Ribosomal_uL10"/>
</dbReference>
<dbReference type="GO" id="GO:0003729">
    <property type="term" value="F:mRNA binding"/>
    <property type="evidence" value="ECO:0007669"/>
    <property type="project" value="TreeGrafter"/>
</dbReference>
<dbReference type="CDD" id="cd00387">
    <property type="entry name" value="Ribosomal_L7_L12"/>
    <property type="match status" value="1"/>
</dbReference>
<dbReference type="InterPro" id="IPR014719">
    <property type="entry name" value="Ribosomal_bL12_C/ClpS-like"/>
</dbReference>
<dbReference type="Gene3D" id="3.30.70.1730">
    <property type="match status" value="1"/>
</dbReference>
<dbReference type="Proteomes" id="UP000055698">
    <property type="component" value="Chromosome"/>
</dbReference>
<comment type="similarity">
    <text evidence="5">Belongs to the bacterial ribosomal protein bL12 family.</text>
</comment>
<dbReference type="GO" id="GO:0006412">
    <property type="term" value="P:translation"/>
    <property type="evidence" value="ECO:0007669"/>
    <property type="project" value="UniProtKB-UniRule"/>
</dbReference>
<feature type="domain" description="Large ribosomal subunit protein bL12 C-terminal" evidence="6">
    <location>
        <begin position="224"/>
        <end position="289"/>
    </location>
</feature>
<evidence type="ECO:0000256" key="3">
    <source>
        <dbReference type="ARBA" id="ARBA00022980"/>
    </source>
</evidence>
<protein>
    <recommendedName>
        <fullName evidence="5">Large ribosomal subunit protein bL12</fullName>
    </recommendedName>
</protein>
<dbReference type="Gene3D" id="3.30.1390.10">
    <property type="match status" value="1"/>
</dbReference>
<accession>A0A654M4V9</accession>
<evidence type="ECO:0000256" key="4">
    <source>
        <dbReference type="ARBA" id="ARBA00023274"/>
    </source>
</evidence>
<organism evidence="7 8">
    <name type="scientific">Candidatus Karelsulcia muelleri</name>
    <dbReference type="NCBI Taxonomy" id="336810"/>
    <lineage>
        <taxon>Bacteria</taxon>
        <taxon>Pseudomonadati</taxon>
        <taxon>Bacteroidota</taxon>
        <taxon>Flavobacteriia</taxon>
        <taxon>Flavobacteriales</taxon>
        <taxon>Candidatus Karelsulcia</taxon>
    </lineage>
</organism>
<dbReference type="AlphaFoldDB" id="A0A654M4V9"/>
<reference evidence="7 8" key="2">
    <citation type="journal article" date="2016" name="Genome Announc.">
        <title>Complete Genome Sequences of the Obligate Symbionts 'Candidatus Sulcia muelleri' and 'Ca. Nasuia deltocephalinicola' from the Pestiferous Leafhopper Macrosteles quadripunctulatus (Hemiptera: Cicadellidae).</title>
        <authorList>
            <person name="Bennett G.M."/>
            <person name="Abba S."/>
            <person name="Kube M."/>
            <person name="Marzachi C."/>
        </authorList>
    </citation>
    <scope>NUCLEOTIDE SEQUENCE [LARGE SCALE GENOMIC DNA]</scope>
    <source>
        <strain evidence="7 8">PUNC</strain>
    </source>
</reference>
<comment type="similarity">
    <text evidence="2">Belongs to the universal ribosomal protein uL10 family.</text>
</comment>
<dbReference type="InterPro" id="IPR000206">
    <property type="entry name" value="Ribosomal_bL12"/>
</dbReference>
<dbReference type="EMBL" id="CP013212">
    <property type="protein sequence ID" value="ALP70266.1"/>
    <property type="molecule type" value="Genomic_DNA"/>
</dbReference>
<dbReference type="SUPFAM" id="SSF54736">
    <property type="entry name" value="ClpS-like"/>
    <property type="match status" value="1"/>
</dbReference>
<dbReference type="HAMAP" id="MF_00368">
    <property type="entry name" value="Ribosomal_bL12"/>
    <property type="match status" value="1"/>
</dbReference>
<dbReference type="InterPro" id="IPR043141">
    <property type="entry name" value="Ribosomal_uL10-like_sf"/>
</dbReference>
<dbReference type="SUPFAM" id="SSF160369">
    <property type="entry name" value="Ribosomal protein L10-like"/>
    <property type="match status" value="1"/>
</dbReference>
<sequence length="289" mass="33091">MKKNILRLSYLNIIKNNNCIYLVDLSELTNDKVYDLRKKCYEKDIKLKFIKNTLFKKAIQNSNYKELTTVIKGQTALMASNTDLANPAIIINNLKKFYSLNKESLKAAYIENNLYLGDKSLNDLINIKSKNDLLIELLFLIKKNIIIIIKLLNTNTMIKENKNTNTDTAKIANLAKELVNLTVTEVNELTIILKKDYGLEYNHDNITETDPINQEQKKENIKYNMILKSSGTSKLAVVKLIKEITGRGLKDSKELVDSVPTTIKESLNKEEAELLKKKFEEIGAEIELE</sequence>
<dbReference type="InterPro" id="IPR013823">
    <property type="entry name" value="Ribosomal_bL12_C"/>
</dbReference>
<gene>
    <name evidence="5" type="primary">rplL</name>
    <name evidence="7" type="ORF">ASU30_210</name>
</gene>
<reference evidence="8" key="1">
    <citation type="submission" date="2015-11" db="EMBL/GenBank/DDBJ databases">
        <title>Complete genome sequences of the obligate symbionts Candidatus Sulcia muelleri and Candidatus Nasuia deltocephalinicola from the pestiferous leafhopper, Macrosteles quadripunctulatus (Hemiptera: Cicadellidae).</title>
        <authorList>
            <person name="Bennett G.M."/>
            <person name="Abba S."/>
            <person name="Kube M."/>
            <person name="Marzachi C."/>
        </authorList>
    </citation>
    <scope>NUCLEOTIDE SEQUENCE [LARGE SCALE GENOMIC DNA]</scope>
    <source>
        <strain evidence="8">PUNC</strain>
    </source>
</reference>
<comment type="subunit">
    <text evidence="5">Homodimer. Part of the ribosomal stalk of the 50S ribosomal subunit. Forms a multimeric L10(L12)X complex, where L10 forms an elongated spine to which 2 to 4 L12 dimers bind in a sequential fashion. Binds GTP-bound translation factors.</text>
</comment>
<keyword evidence="4 5" id="KW-0687">Ribonucleoprotein</keyword>
<evidence type="ECO:0000313" key="7">
    <source>
        <dbReference type="EMBL" id="ALP70266.1"/>
    </source>
</evidence>
<comment type="function">
    <text evidence="1">Forms part of the ribosomal stalk, playing a central role in the interaction of the ribosome with GTP-bound translation factors.</text>
</comment>
<dbReference type="GO" id="GO:0003735">
    <property type="term" value="F:structural constituent of ribosome"/>
    <property type="evidence" value="ECO:0007669"/>
    <property type="project" value="InterPro"/>
</dbReference>
<evidence type="ECO:0000256" key="2">
    <source>
        <dbReference type="ARBA" id="ARBA00008889"/>
    </source>
</evidence>
<dbReference type="NCBIfam" id="NF000955">
    <property type="entry name" value="PRK00099.1-1"/>
    <property type="match status" value="1"/>
</dbReference>
<proteinExistence type="inferred from homology"/>
<dbReference type="FunFam" id="3.30.1390.10:FF:000001">
    <property type="entry name" value="50S ribosomal protein L7/L12"/>
    <property type="match status" value="1"/>
</dbReference>
<dbReference type="PANTHER" id="PTHR45987:SF4">
    <property type="entry name" value="LARGE RIBOSOMAL SUBUNIT PROTEIN BL12M"/>
    <property type="match status" value="1"/>
</dbReference>
<name>A0A654M4V9_9FLAO</name>
<evidence type="ECO:0000256" key="1">
    <source>
        <dbReference type="ARBA" id="ARBA00002633"/>
    </source>
</evidence>
<dbReference type="Pfam" id="PF00542">
    <property type="entry name" value="Ribosomal_L12"/>
    <property type="match status" value="1"/>
</dbReference>
<evidence type="ECO:0000256" key="5">
    <source>
        <dbReference type="HAMAP-Rule" id="MF_00368"/>
    </source>
</evidence>
<evidence type="ECO:0000259" key="6">
    <source>
        <dbReference type="Pfam" id="PF00542"/>
    </source>
</evidence>
<dbReference type="PANTHER" id="PTHR45987">
    <property type="entry name" value="39S RIBOSOMAL PROTEIN L12"/>
    <property type="match status" value="1"/>
</dbReference>
<evidence type="ECO:0000313" key="8">
    <source>
        <dbReference type="Proteomes" id="UP000055698"/>
    </source>
</evidence>
<comment type="function">
    <text evidence="5">Forms part of the ribosomal stalk which helps the ribosome interact with GTP-bound translation factors. Is thus essential for accurate translation.</text>
</comment>
<keyword evidence="3 5" id="KW-0689">Ribosomal protein</keyword>
<dbReference type="GO" id="GO:0022625">
    <property type="term" value="C:cytosolic large ribosomal subunit"/>
    <property type="evidence" value="ECO:0007669"/>
    <property type="project" value="TreeGrafter"/>
</dbReference>
<dbReference type="Pfam" id="PF00466">
    <property type="entry name" value="Ribosomal_L10"/>
    <property type="match status" value="1"/>
</dbReference>